<dbReference type="EMBL" id="PGOL01042335">
    <property type="protein sequence ID" value="PKH98126.1"/>
    <property type="molecule type" value="Genomic_DNA"/>
</dbReference>
<dbReference type="AlphaFoldDB" id="A0A2I0H2L6"/>
<name>A0A2I0H2L6_PUNGR</name>
<keyword evidence="2" id="KW-1185">Reference proteome</keyword>
<dbReference type="Proteomes" id="UP000233551">
    <property type="component" value="Unassembled WGS sequence"/>
</dbReference>
<gene>
    <name evidence="1" type="ORF">CRG98_049728</name>
</gene>
<evidence type="ECO:0000313" key="1">
    <source>
        <dbReference type="EMBL" id="PKH98126.1"/>
    </source>
</evidence>
<organism evidence="1 2">
    <name type="scientific">Punica granatum</name>
    <name type="common">Pomegranate</name>
    <dbReference type="NCBI Taxonomy" id="22663"/>
    <lineage>
        <taxon>Eukaryota</taxon>
        <taxon>Viridiplantae</taxon>
        <taxon>Streptophyta</taxon>
        <taxon>Embryophyta</taxon>
        <taxon>Tracheophyta</taxon>
        <taxon>Spermatophyta</taxon>
        <taxon>Magnoliopsida</taxon>
        <taxon>eudicotyledons</taxon>
        <taxon>Gunneridae</taxon>
        <taxon>Pentapetalae</taxon>
        <taxon>rosids</taxon>
        <taxon>malvids</taxon>
        <taxon>Myrtales</taxon>
        <taxon>Lythraceae</taxon>
        <taxon>Punica</taxon>
    </lineage>
</organism>
<protein>
    <submittedName>
        <fullName evidence="1">Uncharacterized protein</fullName>
    </submittedName>
</protein>
<proteinExistence type="predicted"/>
<comment type="caution">
    <text evidence="1">The sequence shown here is derived from an EMBL/GenBank/DDBJ whole genome shotgun (WGS) entry which is preliminary data.</text>
</comment>
<sequence length="76" mass="8523">MARKWIHSTTPLKGIPACVVLRCQIHVTLWSSHRRIQLPLKKKKGIGLNGGQWQWAADVDSSSGCQQDTLCWKPGD</sequence>
<reference evidence="1 2" key="1">
    <citation type="submission" date="2017-11" db="EMBL/GenBank/DDBJ databases">
        <title>De-novo sequencing of pomegranate (Punica granatum L.) genome.</title>
        <authorList>
            <person name="Akparov Z."/>
            <person name="Amiraslanov A."/>
            <person name="Hajiyeva S."/>
            <person name="Abbasov M."/>
            <person name="Kaur K."/>
            <person name="Hamwieh A."/>
            <person name="Solovyev V."/>
            <person name="Salamov A."/>
            <person name="Braich B."/>
            <person name="Kosarev P."/>
            <person name="Mahmoud A."/>
            <person name="Hajiyev E."/>
            <person name="Babayeva S."/>
            <person name="Izzatullayeva V."/>
            <person name="Mammadov A."/>
            <person name="Mammadov A."/>
            <person name="Sharifova S."/>
            <person name="Ojaghi J."/>
            <person name="Eynullazada K."/>
            <person name="Bayramov B."/>
            <person name="Abdulazimova A."/>
            <person name="Shahmuradov I."/>
        </authorList>
    </citation>
    <scope>NUCLEOTIDE SEQUENCE [LARGE SCALE GENOMIC DNA]</scope>
    <source>
        <strain evidence="2">cv. AG2017</strain>
        <tissue evidence="1">Leaf</tissue>
    </source>
</reference>
<accession>A0A2I0H2L6</accession>
<evidence type="ECO:0000313" key="2">
    <source>
        <dbReference type="Proteomes" id="UP000233551"/>
    </source>
</evidence>